<gene>
    <name evidence="1" type="ORF">K8G79_08510</name>
</gene>
<comment type="caution">
    <text evidence="1">The sequence shown here is derived from an EMBL/GenBank/DDBJ whole genome shotgun (WGS) entry which is preliminary data.</text>
</comment>
<reference evidence="1 2" key="1">
    <citation type="journal article" date="2021" name="bioRxiv">
        <title>Unraveling nitrogen, sulfur and carbon metabolic pathways and microbial community transcriptional responses to substrate deprivation and toxicity stresses in a bioreactor mimicking anoxic brackish coastal sediment conditions.</title>
        <authorList>
            <person name="Martins P.D."/>
            <person name="Echeveste M.J."/>
            <person name="Arshad A."/>
            <person name="Kurth J."/>
            <person name="Ouboter H."/>
            <person name="Jetten M.S.M."/>
            <person name="Welte C.U."/>
        </authorList>
    </citation>
    <scope>NUCLEOTIDE SEQUENCE [LARGE SCALE GENOMIC DNA]</scope>
    <source>
        <strain evidence="1">MAG_38</strain>
    </source>
</reference>
<evidence type="ECO:0008006" key="3">
    <source>
        <dbReference type="Google" id="ProtNLM"/>
    </source>
</evidence>
<accession>A0AAJ1AI48</accession>
<proteinExistence type="predicted"/>
<dbReference type="AlphaFoldDB" id="A0AAJ1AI48"/>
<sequence>MRISGRAVRQPLALTVISVVTLLWSCSGVHLRSESYDWVAGERTAPAAVTAAQVALAEAKTKGASNIKAARYQMARAQEYLVLAERELFERDLATAEMAAGIARKAAEEAKAIAQRGK</sequence>
<organism evidence="1 2">
    <name type="scientific">Candidatus Methylomirabilis tolerans</name>
    <dbReference type="NCBI Taxonomy" id="3123416"/>
    <lineage>
        <taxon>Bacteria</taxon>
        <taxon>Candidatus Methylomirabilota</taxon>
        <taxon>Candidatus Methylomirabilia</taxon>
        <taxon>Candidatus Methylomirabilales</taxon>
        <taxon>Candidatus Methylomirabilaceae</taxon>
        <taxon>Candidatus Methylomirabilis</taxon>
    </lineage>
</organism>
<dbReference type="Proteomes" id="UP001197609">
    <property type="component" value="Unassembled WGS sequence"/>
</dbReference>
<evidence type="ECO:0000313" key="2">
    <source>
        <dbReference type="Proteomes" id="UP001197609"/>
    </source>
</evidence>
<protein>
    <recommendedName>
        <fullName evidence="3">DUF4398 domain-containing protein</fullName>
    </recommendedName>
</protein>
<name>A0AAJ1AI48_9BACT</name>
<dbReference type="EMBL" id="JAIOIU010000102">
    <property type="protein sequence ID" value="MBZ0160160.1"/>
    <property type="molecule type" value="Genomic_DNA"/>
</dbReference>
<evidence type="ECO:0000313" key="1">
    <source>
        <dbReference type="EMBL" id="MBZ0160160.1"/>
    </source>
</evidence>